<dbReference type="GO" id="GO:1990414">
    <property type="term" value="P:replication-born double-strand break repair via sister chromatid exchange"/>
    <property type="evidence" value="ECO:0007669"/>
    <property type="project" value="TreeGrafter"/>
</dbReference>
<organism evidence="1 2">
    <name type="scientific">Smutsornis africanus</name>
    <name type="common">Double-banded courser</name>
    <name type="synonym">Rhinoptilus africanus</name>
    <dbReference type="NCBI Taxonomy" id="240209"/>
    <lineage>
        <taxon>Eukaryota</taxon>
        <taxon>Metazoa</taxon>
        <taxon>Chordata</taxon>
        <taxon>Craniata</taxon>
        <taxon>Vertebrata</taxon>
        <taxon>Euteleostomi</taxon>
        <taxon>Archelosauria</taxon>
        <taxon>Archosauria</taxon>
        <taxon>Dinosauria</taxon>
        <taxon>Saurischia</taxon>
        <taxon>Theropoda</taxon>
        <taxon>Coelurosauria</taxon>
        <taxon>Aves</taxon>
        <taxon>Neognathae</taxon>
        <taxon>Neoaves</taxon>
        <taxon>Charadriiformes</taxon>
        <taxon>Glareolidae</taxon>
        <taxon>Rhinoptilus</taxon>
    </lineage>
</organism>
<dbReference type="AlphaFoldDB" id="A0A7L1J246"/>
<proteinExistence type="predicted"/>
<comment type="caution">
    <text evidence="1">The sequence shown here is derived from an EMBL/GenBank/DDBJ whole genome shotgun (WGS) entry which is preliminary data.</text>
</comment>
<dbReference type="GO" id="GO:0036297">
    <property type="term" value="P:interstrand cross-link repair"/>
    <property type="evidence" value="ECO:0007669"/>
    <property type="project" value="InterPro"/>
</dbReference>
<dbReference type="InterPro" id="IPR033333">
    <property type="entry name" value="FANCB"/>
</dbReference>
<dbReference type="Proteomes" id="UP000525158">
    <property type="component" value="Unassembled WGS sequence"/>
</dbReference>
<feature type="non-terminal residue" evidence="1">
    <location>
        <position position="1"/>
    </location>
</feature>
<dbReference type="PANTHER" id="PTHR28450">
    <property type="entry name" value="FANCONI ANEMIA GROUP B PROTEIN"/>
    <property type="match status" value="1"/>
</dbReference>
<evidence type="ECO:0000313" key="1">
    <source>
        <dbReference type="EMBL" id="NXN44923.1"/>
    </source>
</evidence>
<sequence length="882" mass="99387">MVLGEQEQFLSYNGEVLIFQLSKPKLVEGASDKTMNLCVRRMAFNRDTKLFVEKSSGVFSMSASHFKIEIICCNCATDSRTGIILPCILMKKKKRNNVVKYLLLLLHSSNQFEQSFHFKLDYELKEDIRLFTGPSVLWRHANKLFYISSDIRTVLSAPVQLSSVVWTGEIESEGTVVLGIGTACLPENEDEDEFSTSDRAIWGREFFGYAIETQKMLTGTCFMPHAYSRVVSSVYICKNEMLKEQLRISLVAITHKNQLIWFQDGLPKGVCELPYEKPCSVKTAVTSSNDLLFVVSFASGNICVVQRRHSLQVASKWQNVKSVLVDDFVGSGSEQLLLLFKDDSNTELLSAFKITDLGEVNYASGINYKHDVPPAEGLQENGLLTVKALETRLQAGYTSVRELQQHLGLKRRVILESCRALIDLVEERTHILPTAKEVKCRRELISPLNLSEKPFFCKEGLVSLWDDVENPPHSLSKETSLASEVPEHFIEKLWQRVVGDSLVVGVKLTESFYLSLSDVSLSLVMDQDFSSISPIIECQNKIIKLNKAFSALTLSSCQIEPPPKKMKLDLHSNNDLKKEIPKRPSRVQLDRAKTVIAVTRLAPLLAFHRVCCIVLLHLKKQKRQNDSLQESKKVTVLCGKILLSLEDISNEKYSVKMLRDNNYCTGSMEDILAVLAVSIRFSFQIVSSDCTLTPVNSWLLGEMECTPFKECHDNIFCHKAGNVYGTVFNWTLKNPFEGVLTLFCRNLTVLFQCLHSLTRVLPPSCKVKLLRSGSKGALTEQLALALEKEILTLRSSFFSKESKAENSLAWGNEPGKKISDTPVASLLDSEEGVQQFRKKLQNEREESVLSMNQTMNGALYREIALKIAEAQLRSNIIVWRLS</sequence>
<evidence type="ECO:0000313" key="2">
    <source>
        <dbReference type="Proteomes" id="UP000525158"/>
    </source>
</evidence>
<dbReference type="GO" id="GO:1905168">
    <property type="term" value="P:positive regulation of double-strand break repair via homologous recombination"/>
    <property type="evidence" value="ECO:0007669"/>
    <property type="project" value="TreeGrafter"/>
</dbReference>
<dbReference type="GO" id="GO:2000042">
    <property type="term" value="P:negative regulation of double-strand break repair via homologous recombination"/>
    <property type="evidence" value="ECO:0007669"/>
    <property type="project" value="TreeGrafter"/>
</dbReference>
<protein>
    <submittedName>
        <fullName evidence="1">FANCB protein</fullName>
    </submittedName>
</protein>
<accession>A0A7L1J246</accession>
<dbReference type="EMBL" id="VXBO01011463">
    <property type="protein sequence ID" value="NXN44923.1"/>
    <property type="molecule type" value="Genomic_DNA"/>
</dbReference>
<gene>
    <name evidence="1" type="primary">Fancb</name>
    <name evidence="1" type="ORF">RHIAFR_R10549</name>
</gene>
<dbReference type="PANTHER" id="PTHR28450:SF1">
    <property type="entry name" value="FANCONI ANEMIA GROUP B PROTEIN"/>
    <property type="match status" value="1"/>
</dbReference>
<keyword evidence="2" id="KW-1185">Reference proteome</keyword>
<dbReference type="GO" id="GO:0043240">
    <property type="term" value="C:Fanconi anaemia nuclear complex"/>
    <property type="evidence" value="ECO:0007669"/>
    <property type="project" value="InterPro"/>
</dbReference>
<feature type="non-terminal residue" evidence="1">
    <location>
        <position position="882"/>
    </location>
</feature>
<reference evidence="1 2" key="1">
    <citation type="submission" date="2019-09" db="EMBL/GenBank/DDBJ databases">
        <title>Bird 10,000 Genomes (B10K) Project - Family phase.</title>
        <authorList>
            <person name="Zhang G."/>
        </authorList>
    </citation>
    <scope>NUCLEOTIDE SEQUENCE [LARGE SCALE GENOMIC DNA]</scope>
    <source>
        <strain evidence="1">B10K-DU-002-36</strain>
        <tissue evidence="1">Muscle</tissue>
    </source>
</reference>
<name>A0A7L1J246_SMUAF</name>